<name>A0A2K4Y7K7_9MYCO</name>
<evidence type="ECO:0000313" key="2">
    <source>
        <dbReference type="Proteomes" id="UP000236318"/>
    </source>
</evidence>
<dbReference type="Proteomes" id="UP000236318">
    <property type="component" value="Unassembled WGS sequence"/>
</dbReference>
<accession>A0A2K4Y7K7</accession>
<proteinExistence type="predicted"/>
<dbReference type="AlphaFoldDB" id="A0A2K4Y7K7"/>
<sequence length="79" mass="8529">MATENPENVEVRAEGESSTIHWPVSIDDISFDGEGRIIISNPELATLVKEDVRKGRHVFVTLANSGNYCVVVSQPCSGG</sequence>
<protein>
    <submittedName>
        <fullName evidence="1">Uncharacterized protein</fullName>
    </submittedName>
</protein>
<reference evidence="1" key="1">
    <citation type="submission" date="2018-01" db="EMBL/GenBank/DDBJ databases">
        <authorList>
            <consortium name="Urmite Genomes"/>
        </authorList>
    </citation>
    <scope>NUCLEOTIDE SEQUENCE [LARGE SCALE GENOMIC DNA]</scope>
    <source>
        <strain evidence="1">AFP003</strain>
    </source>
</reference>
<keyword evidence="2" id="KW-1185">Reference proteome</keyword>
<organism evidence="1 2">
    <name type="scientific">Mycobacterium ahvazicum</name>
    <dbReference type="NCBI Taxonomy" id="1964395"/>
    <lineage>
        <taxon>Bacteria</taxon>
        <taxon>Bacillati</taxon>
        <taxon>Actinomycetota</taxon>
        <taxon>Actinomycetes</taxon>
        <taxon>Mycobacteriales</taxon>
        <taxon>Mycobacteriaceae</taxon>
        <taxon>Mycobacterium</taxon>
        <taxon>Mycobacterium simiae complex</taxon>
    </lineage>
</organism>
<dbReference type="RefSeq" id="WP_133160826.1">
    <property type="nucleotide sequence ID" value="NZ_FXEG02000002.1"/>
</dbReference>
<evidence type="ECO:0000313" key="1">
    <source>
        <dbReference type="EMBL" id="SOX52773.1"/>
    </source>
</evidence>
<comment type="caution">
    <text evidence="1">The sequence shown here is derived from an EMBL/GenBank/DDBJ whole genome shotgun (WGS) entry which is preliminary data.</text>
</comment>
<dbReference type="EMBL" id="FXEG02000002">
    <property type="protein sequence ID" value="SOX52773.1"/>
    <property type="molecule type" value="Genomic_DNA"/>
</dbReference>
<gene>
    <name evidence="1" type="ORF">MAAFP003_1440</name>
</gene>